<name>A0A8K0JHX7_9TREE</name>
<dbReference type="InterPro" id="IPR000917">
    <property type="entry name" value="Sulfatase_N"/>
</dbReference>
<keyword evidence="4" id="KW-0106">Calcium</keyword>
<dbReference type="SUPFAM" id="SSF53649">
    <property type="entry name" value="Alkaline phosphatase-like"/>
    <property type="match status" value="1"/>
</dbReference>
<evidence type="ECO:0000256" key="2">
    <source>
        <dbReference type="ARBA" id="ARBA00022723"/>
    </source>
</evidence>
<dbReference type="PROSITE" id="PS00149">
    <property type="entry name" value="SULFATASE_2"/>
    <property type="match status" value="1"/>
</dbReference>
<dbReference type="InterPro" id="IPR050738">
    <property type="entry name" value="Sulfatase"/>
</dbReference>
<evidence type="ECO:0000259" key="5">
    <source>
        <dbReference type="Pfam" id="PF00884"/>
    </source>
</evidence>
<organism evidence="6 7">
    <name type="scientific">Filobasidium floriforme</name>
    <dbReference type="NCBI Taxonomy" id="5210"/>
    <lineage>
        <taxon>Eukaryota</taxon>
        <taxon>Fungi</taxon>
        <taxon>Dikarya</taxon>
        <taxon>Basidiomycota</taxon>
        <taxon>Agaricomycotina</taxon>
        <taxon>Tremellomycetes</taxon>
        <taxon>Filobasidiales</taxon>
        <taxon>Filobasidiaceae</taxon>
        <taxon>Filobasidium</taxon>
    </lineage>
</organism>
<dbReference type="CDD" id="cd16025">
    <property type="entry name" value="PAS_like"/>
    <property type="match status" value="1"/>
</dbReference>
<dbReference type="Pfam" id="PF00884">
    <property type="entry name" value="Sulfatase"/>
    <property type="match status" value="1"/>
</dbReference>
<gene>
    <name evidence="6" type="ORF">FFLO_05593</name>
</gene>
<evidence type="ECO:0000256" key="1">
    <source>
        <dbReference type="ARBA" id="ARBA00008779"/>
    </source>
</evidence>
<reference evidence="6" key="1">
    <citation type="submission" date="2020-04" db="EMBL/GenBank/DDBJ databases">
        <title>Analysis of mating type loci in Filobasidium floriforme.</title>
        <authorList>
            <person name="Nowrousian M."/>
        </authorList>
    </citation>
    <scope>NUCLEOTIDE SEQUENCE</scope>
    <source>
        <strain evidence="6">CBS 6242</strain>
    </source>
</reference>
<evidence type="ECO:0000256" key="4">
    <source>
        <dbReference type="ARBA" id="ARBA00022837"/>
    </source>
</evidence>
<protein>
    <recommendedName>
        <fullName evidence="5">Sulfatase N-terminal domain-containing protein</fullName>
    </recommendedName>
</protein>
<keyword evidence="7" id="KW-1185">Reference proteome</keyword>
<dbReference type="Proteomes" id="UP000812966">
    <property type="component" value="Unassembled WGS sequence"/>
</dbReference>
<evidence type="ECO:0000313" key="7">
    <source>
        <dbReference type="Proteomes" id="UP000812966"/>
    </source>
</evidence>
<comment type="caution">
    <text evidence="6">The sequence shown here is derived from an EMBL/GenBank/DDBJ whole genome shotgun (WGS) entry which is preliminary data.</text>
</comment>
<dbReference type="EMBL" id="JABELV010000146">
    <property type="protein sequence ID" value="KAG7529525.1"/>
    <property type="molecule type" value="Genomic_DNA"/>
</dbReference>
<keyword evidence="3" id="KW-0378">Hydrolase</keyword>
<proteinExistence type="inferred from homology"/>
<dbReference type="AlphaFoldDB" id="A0A8K0JHX7"/>
<accession>A0A8K0JHX7</accession>
<dbReference type="GO" id="GO:0004065">
    <property type="term" value="F:arylsulfatase activity"/>
    <property type="evidence" value="ECO:0007669"/>
    <property type="project" value="TreeGrafter"/>
</dbReference>
<dbReference type="InterPro" id="IPR017850">
    <property type="entry name" value="Alkaline_phosphatase_core_sf"/>
</dbReference>
<keyword evidence="2" id="KW-0479">Metal-binding</keyword>
<dbReference type="Gene3D" id="3.40.720.10">
    <property type="entry name" value="Alkaline Phosphatase, subunit A"/>
    <property type="match status" value="1"/>
</dbReference>
<dbReference type="GO" id="GO:0046872">
    <property type="term" value="F:metal ion binding"/>
    <property type="evidence" value="ECO:0007669"/>
    <property type="project" value="UniProtKB-KW"/>
</dbReference>
<dbReference type="InterPro" id="IPR024607">
    <property type="entry name" value="Sulfatase_CS"/>
</dbReference>
<dbReference type="Gene3D" id="3.30.1120.10">
    <property type="match status" value="1"/>
</dbReference>
<dbReference type="PANTHER" id="PTHR42693">
    <property type="entry name" value="ARYLSULFATASE FAMILY MEMBER"/>
    <property type="match status" value="1"/>
</dbReference>
<feature type="domain" description="Sulfatase N-terminal" evidence="5">
    <location>
        <begin position="9"/>
        <end position="440"/>
    </location>
</feature>
<dbReference type="PANTHER" id="PTHR42693:SF33">
    <property type="entry name" value="ARYLSULFATASE"/>
    <property type="match status" value="1"/>
</dbReference>
<evidence type="ECO:0000313" key="6">
    <source>
        <dbReference type="EMBL" id="KAG7529525.1"/>
    </source>
</evidence>
<evidence type="ECO:0000256" key="3">
    <source>
        <dbReference type="ARBA" id="ARBA00022801"/>
    </source>
</evidence>
<sequence>MPTETTKRPNFLIIVADDLGFSDIGAFGSEISTPNLDKLASEGIRQTGFHTASACSPTRSMLMSGTDNHLAGLGQMAETIARDPLYQGKVGYEGMLNERVAALPEILQDAGYETIMSGKWHLGLPRHAQPHARGFEKVFSLLPGAGNHYLYEPFLEDGTPAIKMLPPLYTEGPDQISHKDIPNIPAEGFYSTQYFTDRMLGFLKDRKADEKGEERPFFAYLPYTAPHWPLQAPEEIVAKYKGKYADGPEALRLSRLAKLKELGLIAPDVVPHPMVSAYGTEEWANLSEEERQLSQRKMEVYAAMVEIMDTQIGRVIDYLASTGELDNTFVFFSSDNGAEGSLLEAIPMMGEALQATIRKYFDNSLGNIGRGNSFTYLGPRWAQAATAPSRMYKAWSTEGGIRCPAIVRHPSIPGEKRGGVEHEFTTVMDILPTVLDLAGVSHPGKTFRDRSVLPPKGKSWTRWLSGAEGDVHDENAVHGWELFGQAAIRQGGWKAVWLPPPTGNGEWLLFELSSDPGETKDLARTNPDKLVALVKYWHEYEAETGTILRPVDEGTGPGSGGFGRFTGVDWADWGQ</sequence>
<comment type="similarity">
    <text evidence="1">Belongs to the sulfatase family.</text>
</comment>